<dbReference type="Proteomes" id="UP001217945">
    <property type="component" value="Unassembled WGS sequence"/>
</dbReference>
<dbReference type="GO" id="GO:0016740">
    <property type="term" value="F:transferase activity"/>
    <property type="evidence" value="ECO:0007669"/>
    <property type="project" value="UniProtKB-KW"/>
</dbReference>
<dbReference type="Pfam" id="PF26337">
    <property type="entry name" value="Gtf3_C"/>
    <property type="match status" value="1"/>
</dbReference>
<dbReference type="Pfam" id="PF26334">
    <property type="entry name" value="Gtf3_N"/>
    <property type="match status" value="1"/>
</dbReference>
<evidence type="ECO:0000259" key="3">
    <source>
        <dbReference type="Pfam" id="PF26337"/>
    </source>
</evidence>
<keyword evidence="1 4" id="KW-0808">Transferase</keyword>
<name>A0AAW6JB09_LIMRT</name>
<dbReference type="RefSeq" id="WP_273774475.1">
    <property type="nucleotide sequence ID" value="NZ_JAQTKT010000001.1"/>
</dbReference>
<evidence type="ECO:0000313" key="5">
    <source>
        <dbReference type="Proteomes" id="UP001217945"/>
    </source>
</evidence>
<gene>
    <name evidence="4" type="ORF">PSQ53_03360</name>
</gene>
<proteinExistence type="predicted"/>
<evidence type="ECO:0000259" key="2">
    <source>
        <dbReference type="Pfam" id="PF26334"/>
    </source>
</evidence>
<organism evidence="4 5">
    <name type="scientific">Limosilactobacillus reuteri</name>
    <name type="common">Lactobacillus reuteri</name>
    <dbReference type="NCBI Taxonomy" id="1598"/>
    <lineage>
        <taxon>Bacteria</taxon>
        <taxon>Bacillati</taxon>
        <taxon>Bacillota</taxon>
        <taxon>Bacilli</taxon>
        <taxon>Lactobacillales</taxon>
        <taxon>Lactobacillaceae</taxon>
        <taxon>Limosilactobacillus</taxon>
    </lineage>
</organism>
<evidence type="ECO:0000256" key="1">
    <source>
        <dbReference type="ARBA" id="ARBA00022679"/>
    </source>
</evidence>
<evidence type="ECO:0000313" key="4">
    <source>
        <dbReference type="EMBL" id="MDD1382001.1"/>
    </source>
</evidence>
<comment type="caution">
    <text evidence="4">The sequence shown here is derived from an EMBL/GenBank/DDBJ whole genome shotgun (WGS) entry which is preliminary data.</text>
</comment>
<dbReference type="InterPro" id="IPR058591">
    <property type="entry name" value="Gtf3_N"/>
</dbReference>
<dbReference type="Gene3D" id="3.40.50.2000">
    <property type="entry name" value="Glycogen Phosphorylase B"/>
    <property type="match status" value="2"/>
</dbReference>
<dbReference type="AlphaFoldDB" id="A0AAW6JB09"/>
<protein>
    <submittedName>
        <fullName evidence="4">Sugar transferase</fullName>
    </submittedName>
</protein>
<dbReference type="EMBL" id="JAQTKT010000001">
    <property type="protein sequence ID" value="MDD1382001.1"/>
    <property type="molecule type" value="Genomic_DNA"/>
</dbReference>
<feature type="domain" description="Glucosyltransferase 3-like C-terminal" evidence="3">
    <location>
        <begin position="172"/>
        <end position="327"/>
    </location>
</feature>
<dbReference type="SUPFAM" id="SSF53756">
    <property type="entry name" value="UDP-Glycosyltransferase/glycogen phosphorylase"/>
    <property type="match status" value="1"/>
</dbReference>
<reference evidence="4" key="1">
    <citation type="submission" date="2023-02" db="EMBL/GenBank/DDBJ databases">
        <title>Complete genome sequence of Limosilactobacillus reuteri SRCM217616 isolated from Bos taurus feces.</title>
        <authorList>
            <person name="Yang H.-G."/>
            <person name="Kim J.-W."/>
            <person name="Ha G.-S."/>
            <person name="Yang H.-J."/>
            <person name="Jeong D.-Y."/>
        </authorList>
    </citation>
    <scope>NUCLEOTIDE SEQUENCE</scope>
    <source>
        <strain evidence="4">SRCM217616</strain>
    </source>
</reference>
<feature type="domain" description="Glucosyltransferase 3-like N-terminal" evidence="2">
    <location>
        <begin position="2"/>
        <end position="153"/>
    </location>
</feature>
<sequence length="335" mass="38325">MKINITNLYGMANTSTAQAAQNVTTQLAKAQGVNELAIYRYNVTSDTPEQLRVRIDGINASLQMGDIVIFQLPTWNGLEFERQYLSQLRVYQARIVFFIQDIPPLMFSQNYDDWMKPYVEFFNEADLLILPSENMAARLKAEGLTVDSIVYQRLWDHPTAYQPEEAAFRRELTFLGSQGRFPFTREWHYATRLRLFTTDAQVDPTQNIEYAGFHPDTALLPMLDGGFGLCWSVDTPEQPERQYSHLNASYKLSTYLAAGLPVVANADIAAAQLIKDHQLGLLAETLEEADQLVQNCTAEEYQLMAQKAKDYGYLLRNGYMFKRILVEVVERLMTK</sequence>
<dbReference type="InterPro" id="IPR058592">
    <property type="entry name" value="Gtf3_C"/>
</dbReference>
<dbReference type="PIRSF" id="PIRSF007023">
    <property type="entry name" value="UDP-Galf_transf"/>
    <property type="match status" value="1"/>
</dbReference>
<accession>A0AAW6JB09</accession>